<reference evidence="2" key="1">
    <citation type="submission" date="2017-09" db="EMBL/GenBank/DDBJ databases">
        <title>Depth-based differentiation of microbial function through sediment-hosted aquifers and enrichment of novel symbionts in the deep terrestrial subsurface.</title>
        <authorList>
            <person name="Probst A.J."/>
            <person name="Ladd B."/>
            <person name="Jarett J.K."/>
            <person name="Geller-Mcgrath D.E."/>
            <person name="Sieber C.M.K."/>
            <person name="Emerson J.B."/>
            <person name="Anantharaman K."/>
            <person name="Thomas B.C."/>
            <person name="Malmstrom R."/>
            <person name="Stieglmeier M."/>
            <person name="Klingl A."/>
            <person name="Woyke T."/>
            <person name="Ryan C.M."/>
            <person name="Banfield J.F."/>
        </authorList>
    </citation>
    <scope>NUCLEOTIDE SEQUENCE [LARGE SCALE GENOMIC DNA]</scope>
</reference>
<dbReference type="Proteomes" id="UP000230094">
    <property type="component" value="Unassembled WGS sequence"/>
</dbReference>
<gene>
    <name evidence="1" type="ORF">COU49_00945</name>
</gene>
<evidence type="ECO:0000313" key="1">
    <source>
        <dbReference type="EMBL" id="PIR68418.1"/>
    </source>
</evidence>
<sequence length="90" mass="10812">MQRVIRISLFVVLVSFLWQLYQLYSEYRELNNEHLIIDGEWSVLQKEQASLKADLDYFSESENLEKELRGRYNYKEPGEKLIIVVPTKEE</sequence>
<protein>
    <recommendedName>
        <fullName evidence="3">Septum formation initiator</fullName>
    </recommendedName>
</protein>
<evidence type="ECO:0008006" key="3">
    <source>
        <dbReference type="Google" id="ProtNLM"/>
    </source>
</evidence>
<dbReference type="AlphaFoldDB" id="A0A2H0TBN0"/>
<dbReference type="InterPro" id="IPR007060">
    <property type="entry name" value="FtsL/DivIC"/>
</dbReference>
<proteinExistence type="predicted"/>
<evidence type="ECO:0000313" key="2">
    <source>
        <dbReference type="Proteomes" id="UP000230094"/>
    </source>
</evidence>
<name>A0A2H0TBN0_9BACT</name>
<organism evidence="1 2">
    <name type="scientific">Candidatus Nomurabacteria bacterium CG10_big_fil_rev_8_21_14_0_10_35_16</name>
    <dbReference type="NCBI Taxonomy" id="1974731"/>
    <lineage>
        <taxon>Bacteria</taxon>
        <taxon>Candidatus Nomuraibacteriota</taxon>
    </lineage>
</organism>
<comment type="caution">
    <text evidence="1">The sequence shown here is derived from an EMBL/GenBank/DDBJ whole genome shotgun (WGS) entry which is preliminary data.</text>
</comment>
<accession>A0A2H0TBN0</accession>
<dbReference type="EMBL" id="PFCQ01000005">
    <property type="protein sequence ID" value="PIR68418.1"/>
    <property type="molecule type" value="Genomic_DNA"/>
</dbReference>
<dbReference type="Pfam" id="PF04977">
    <property type="entry name" value="DivIC"/>
    <property type="match status" value="1"/>
</dbReference>